<reference evidence="5" key="2">
    <citation type="submission" date="2017-10" db="EMBL/GenBank/DDBJ databases">
        <title>Ladona fulva Genome sequencing and assembly.</title>
        <authorList>
            <person name="Murali S."/>
            <person name="Richards S."/>
            <person name="Bandaranaike D."/>
            <person name="Bellair M."/>
            <person name="Blankenburg K."/>
            <person name="Chao H."/>
            <person name="Dinh H."/>
            <person name="Doddapaneni H."/>
            <person name="Dugan-Rocha S."/>
            <person name="Elkadiri S."/>
            <person name="Gnanaolivu R."/>
            <person name="Hernandez B."/>
            <person name="Skinner E."/>
            <person name="Javaid M."/>
            <person name="Lee S."/>
            <person name="Li M."/>
            <person name="Ming W."/>
            <person name="Munidasa M."/>
            <person name="Muniz J."/>
            <person name="Nguyen L."/>
            <person name="Hughes D."/>
            <person name="Osuji N."/>
            <person name="Pu L.-L."/>
            <person name="Puazo M."/>
            <person name="Qu C."/>
            <person name="Quiroz J."/>
            <person name="Raj R."/>
            <person name="Weissenberger G."/>
            <person name="Xin Y."/>
            <person name="Zou X."/>
            <person name="Han Y."/>
            <person name="Worley K."/>
            <person name="Muzny D."/>
            <person name="Gibbs R."/>
        </authorList>
    </citation>
    <scope>NUCLEOTIDE SEQUENCE</scope>
    <source>
        <strain evidence="5">Sampled in the wild</strain>
    </source>
</reference>
<dbReference type="InterPro" id="IPR036607">
    <property type="entry name" value="PRKCSH"/>
</dbReference>
<dbReference type="SUPFAM" id="SSF50911">
    <property type="entry name" value="Mannose 6-phosphate receptor domain"/>
    <property type="match status" value="1"/>
</dbReference>
<evidence type="ECO:0000256" key="3">
    <source>
        <dbReference type="SAM" id="Coils"/>
    </source>
</evidence>
<dbReference type="InterPro" id="IPR009011">
    <property type="entry name" value="Man6P_isomerase_rcpt-bd_dom_sf"/>
</dbReference>
<dbReference type="InterPro" id="IPR039794">
    <property type="entry name" value="Gtb1-like"/>
</dbReference>
<comment type="caution">
    <text evidence="5">The sequence shown here is derived from an EMBL/GenBank/DDBJ whole genome shotgun (WGS) entry which is preliminary data.</text>
</comment>
<protein>
    <recommendedName>
        <fullName evidence="4">MRH domain-containing protein</fullName>
    </recommendedName>
</protein>
<dbReference type="EMBL" id="KZ309022">
    <property type="protein sequence ID" value="KAG8236388.1"/>
    <property type="molecule type" value="Genomic_DNA"/>
</dbReference>
<dbReference type="PANTHER" id="PTHR12630">
    <property type="entry name" value="N-LINKED OLIGOSACCHARIDE PROCESSING"/>
    <property type="match status" value="1"/>
</dbReference>
<evidence type="ECO:0000256" key="1">
    <source>
        <dbReference type="ARBA" id="ARBA00022729"/>
    </source>
</evidence>
<dbReference type="PANTHER" id="PTHR12630:SF1">
    <property type="entry name" value="GLUCOSIDASE 2 SUBUNIT BETA"/>
    <property type="match status" value="1"/>
</dbReference>
<dbReference type="Proteomes" id="UP000792457">
    <property type="component" value="Unassembled WGS sequence"/>
</dbReference>
<sequence>MKISIAEANRARSEAEEADRNVRDLLRETRQIQDSLDRDYGLEEEFAVLDGQCFEYTDREYTYRLCPFDQATQRPKNGGSETRLGTWSGWAGDESCKAGKYSRMLYDKGQGCWNGPQRSTVVHLTCGIEHTLTSVSEPNRCEYVFEFVTPCVCREVDEKVHESLLGHDEL</sequence>
<dbReference type="Pfam" id="PF13015">
    <property type="entry name" value="PRKCSH_1"/>
    <property type="match status" value="1"/>
</dbReference>
<dbReference type="GO" id="GO:0017177">
    <property type="term" value="C:glucosidase II complex"/>
    <property type="evidence" value="ECO:0007669"/>
    <property type="project" value="TreeGrafter"/>
</dbReference>
<dbReference type="GO" id="GO:0006491">
    <property type="term" value="P:N-glycan processing"/>
    <property type="evidence" value="ECO:0007669"/>
    <property type="project" value="TreeGrafter"/>
</dbReference>
<dbReference type="OrthoDB" id="28322at2759"/>
<gene>
    <name evidence="5" type="ORF">J437_LFUL014909</name>
</gene>
<keyword evidence="1" id="KW-0732">Signal</keyword>
<dbReference type="Gene3D" id="2.70.130.10">
    <property type="entry name" value="Mannose-6-phosphate receptor binding domain"/>
    <property type="match status" value="1"/>
</dbReference>
<organism evidence="5 6">
    <name type="scientific">Ladona fulva</name>
    <name type="common">Scarce chaser dragonfly</name>
    <name type="synonym">Libellula fulva</name>
    <dbReference type="NCBI Taxonomy" id="123851"/>
    <lineage>
        <taxon>Eukaryota</taxon>
        <taxon>Metazoa</taxon>
        <taxon>Ecdysozoa</taxon>
        <taxon>Arthropoda</taxon>
        <taxon>Hexapoda</taxon>
        <taxon>Insecta</taxon>
        <taxon>Pterygota</taxon>
        <taxon>Palaeoptera</taxon>
        <taxon>Odonata</taxon>
        <taxon>Epiprocta</taxon>
        <taxon>Anisoptera</taxon>
        <taxon>Libelluloidea</taxon>
        <taxon>Libellulidae</taxon>
        <taxon>Ladona</taxon>
    </lineage>
</organism>
<feature type="coiled-coil region" evidence="3">
    <location>
        <begin position="1"/>
        <end position="35"/>
    </location>
</feature>
<keyword evidence="3" id="KW-0175">Coiled coil</keyword>
<evidence type="ECO:0000256" key="2">
    <source>
        <dbReference type="ARBA" id="ARBA00023157"/>
    </source>
</evidence>
<dbReference type="InterPro" id="IPR044865">
    <property type="entry name" value="MRH_dom"/>
</dbReference>
<evidence type="ECO:0000313" key="5">
    <source>
        <dbReference type="EMBL" id="KAG8236388.1"/>
    </source>
</evidence>
<accession>A0A8K0P8Y5</accession>
<evidence type="ECO:0000313" key="6">
    <source>
        <dbReference type="Proteomes" id="UP000792457"/>
    </source>
</evidence>
<proteinExistence type="predicted"/>
<name>A0A8K0P8Y5_LADFU</name>
<keyword evidence="2" id="KW-1015">Disulfide bond</keyword>
<feature type="domain" description="MRH" evidence="4">
    <location>
        <begin position="51"/>
        <end position="155"/>
    </location>
</feature>
<keyword evidence="6" id="KW-1185">Reference proteome</keyword>
<evidence type="ECO:0000259" key="4">
    <source>
        <dbReference type="PROSITE" id="PS51914"/>
    </source>
</evidence>
<dbReference type="AlphaFoldDB" id="A0A8K0P8Y5"/>
<reference evidence="5" key="1">
    <citation type="submission" date="2013-04" db="EMBL/GenBank/DDBJ databases">
        <authorList>
            <person name="Qu J."/>
            <person name="Murali S.C."/>
            <person name="Bandaranaike D."/>
            <person name="Bellair M."/>
            <person name="Blankenburg K."/>
            <person name="Chao H."/>
            <person name="Dinh H."/>
            <person name="Doddapaneni H."/>
            <person name="Downs B."/>
            <person name="Dugan-Rocha S."/>
            <person name="Elkadiri S."/>
            <person name="Gnanaolivu R.D."/>
            <person name="Hernandez B."/>
            <person name="Javaid M."/>
            <person name="Jayaseelan J.C."/>
            <person name="Lee S."/>
            <person name="Li M."/>
            <person name="Ming W."/>
            <person name="Munidasa M."/>
            <person name="Muniz J."/>
            <person name="Nguyen L."/>
            <person name="Ongeri F."/>
            <person name="Osuji N."/>
            <person name="Pu L.-L."/>
            <person name="Puazo M."/>
            <person name="Qu C."/>
            <person name="Quiroz J."/>
            <person name="Raj R."/>
            <person name="Weissenberger G."/>
            <person name="Xin Y."/>
            <person name="Zou X."/>
            <person name="Han Y."/>
            <person name="Richards S."/>
            <person name="Worley K."/>
            <person name="Muzny D."/>
            <person name="Gibbs R."/>
        </authorList>
    </citation>
    <scope>NUCLEOTIDE SEQUENCE</scope>
    <source>
        <strain evidence="5">Sampled in the wild</strain>
    </source>
</reference>
<dbReference type="PROSITE" id="PS51914">
    <property type="entry name" value="MRH"/>
    <property type="match status" value="1"/>
</dbReference>